<reference evidence="2 3" key="1">
    <citation type="submission" date="2017-05" db="EMBL/GenBank/DDBJ databases">
        <title>Lactobacillus johnsonii from commercial turkeys.</title>
        <authorList>
            <person name="Johnson T.J."/>
            <person name="Youmans B."/>
        </authorList>
    </citation>
    <scope>NUCLEOTIDE SEQUENCE [LARGE SCALE GENOMIC DNA]</scope>
    <source>
        <strain evidence="2 3">UMNLJ54</strain>
    </source>
</reference>
<evidence type="ECO:0000313" key="3">
    <source>
        <dbReference type="Proteomes" id="UP000216448"/>
    </source>
</evidence>
<dbReference type="EMBL" id="NIBB01000072">
    <property type="protein sequence ID" value="PAB52030.1"/>
    <property type="molecule type" value="Genomic_DNA"/>
</dbReference>
<evidence type="ECO:0000256" key="1">
    <source>
        <dbReference type="SAM" id="Phobius"/>
    </source>
</evidence>
<feature type="transmembrane region" description="Helical" evidence="1">
    <location>
        <begin position="72"/>
        <end position="89"/>
    </location>
</feature>
<evidence type="ECO:0008006" key="4">
    <source>
        <dbReference type="Google" id="ProtNLM"/>
    </source>
</evidence>
<feature type="transmembrane region" description="Helical" evidence="1">
    <location>
        <begin position="12"/>
        <end position="32"/>
    </location>
</feature>
<feature type="transmembrane region" description="Helical" evidence="1">
    <location>
        <begin position="159"/>
        <end position="177"/>
    </location>
</feature>
<keyword evidence="1" id="KW-0812">Transmembrane</keyword>
<dbReference type="Pfam" id="PF06772">
    <property type="entry name" value="LtrA"/>
    <property type="match status" value="1"/>
</dbReference>
<dbReference type="Proteomes" id="UP000216448">
    <property type="component" value="Unassembled WGS sequence"/>
</dbReference>
<organism evidence="2 3">
    <name type="scientific">Lactobacillus johnsonii</name>
    <dbReference type="NCBI Taxonomy" id="33959"/>
    <lineage>
        <taxon>Bacteria</taxon>
        <taxon>Bacillati</taxon>
        <taxon>Bacillota</taxon>
        <taxon>Bacilli</taxon>
        <taxon>Lactobacillales</taxon>
        <taxon>Lactobacillaceae</taxon>
        <taxon>Lactobacillus</taxon>
    </lineage>
</organism>
<dbReference type="AlphaFoldDB" id="A0AAX0PTB8"/>
<comment type="caution">
    <text evidence="2">The sequence shown here is derived from an EMBL/GenBank/DDBJ whole genome shotgun (WGS) entry which is preliminary data.</text>
</comment>
<keyword evidence="1" id="KW-1133">Transmembrane helix</keyword>
<dbReference type="InterPro" id="IPR010640">
    <property type="entry name" value="Low_temperature_requirement_A"/>
</dbReference>
<evidence type="ECO:0000313" key="2">
    <source>
        <dbReference type="EMBL" id="PAB52030.1"/>
    </source>
</evidence>
<name>A0AAX0PTB8_LACJH</name>
<proteinExistence type="predicted"/>
<sequence>MPNILTKRVSMIELFYDLVFTYMISQATSLIHHLQHGTISPVSFLIFAVIVIVFINSWMVQSVFTNRYRSSSWTDITFYFIDMMILLYMSNSFSNTSSKDLTTFFLAASLLSFTLFLQYLIVFFKSSNSNDKNISKAFCSILIFRTLALLVGGLSNTSLGRLVAFLEIIISWILPSFTGKYTKKHSKLNSELVIRRDN</sequence>
<feature type="transmembrane region" description="Helical" evidence="1">
    <location>
        <begin position="101"/>
        <end position="122"/>
    </location>
</feature>
<keyword evidence="1" id="KW-0472">Membrane</keyword>
<feature type="transmembrane region" description="Helical" evidence="1">
    <location>
        <begin position="38"/>
        <end position="60"/>
    </location>
</feature>
<accession>A0AAX0PTB8</accession>
<feature type="transmembrane region" description="Helical" evidence="1">
    <location>
        <begin position="134"/>
        <end position="153"/>
    </location>
</feature>
<protein>
    <recommendedName>
        <fullName evidence="4">Low temperature requirement protein A</fullName>
    </recommendedName>
</protein>
<dbReference type="RefSeq" id="WP_095154654.1">
    <property type="nucleotide sequence ID" value="NZ_NIBB01000072.1"/>
</dbReference>
<gene>
    <name evidence="2" type="ORF">A3P64_08845</name>
</gene>